<gene>
    <name evidence="9" type="primary">109542148</name>
</gene>
<evidence type="ECO:0000256" key="4">
    <source>
        <dbReference type="ARBA" id="ARBA00023054"/>
    </source>
</evidence>
<feature type="region of interest" description="Disordered" evidence="7">
    <location>
        <begin position="14"/>
        <end position="63"/>
    </location>
</feature>
<name>A0AAR5Q0M0_DENPD</name>
<feature type="region of interest" description="Disordered" evidence="7">
    <location>
        <begin position="813"/>
        <end position="851"/>
    </location>
</feature>
<feature type="coiled-coil region" evidence="6">
    <location>
        <begin position="929"/>
        <end position="963"/>
    </location>
</feature>
<feature type="region of interest" description="Disordered" evidence="7">
    <location>
        <begin position="356"/>
        <end position="463"/>
    </location>
</feature>
<feature type="region of interest" description="Disordered" evidence="7">
    <location>
        <begin position="865"/>
        <end position="918"/>
    </location>
</feature>
<evidence type="ECO:0000256" key="3">
    <source>
        <dbReference type="ARBA" id="ARBA00022490"/>
    </source>
</evidence>
<feature type="compositionally biased region" description="Polar residues" evidence="7">
    <location>
        <begin position="747"/>
        <end position="784"/>
    </location>
</feature>
<dbReference type="Proteomes" id="UP000019118">
    <property type="component" value="Unassembled WGS sequence"/>
</dbReference>
<protein>
    <recommendedName>
        <fullName evidence="8">Transforming acidic coiled-coil-containing protein C-terminal domain-containing protein</fullName>
    </recommendedName>
</protein>
<feature type="compositionally biased region" description="Basic and acidic residues" evidence="7">
    <location>
        <begin position="563"/>
        <end position="580"/>
    </location>
</feature>
<dbReference type="AlphaFoldDB" id="A0AAR5Q0M0"/>
<evidence type="ECO:0000313" key="9">
    <source>
        <dbReference type="EnsemblMetazoa" id="XP_019766790.1"/>
    </source>
</evidence>
<feature type="compositionally biased region" description="Basic and acidic residues" evidence="7">
    <location>
        <begin position="785"/>
        <end position="800"/>
    </location>
</feature>
<feature type="compositionally biased region" description="Basic and acidic residues" evidence="7">
    <location>
        <begin position="731"/>
        <end position="745"/>
    </location>
</feature>
<feature type="compositionally biased region" description="Polar residues" evidence="7">
    <location>
        <begin position="878"/>
        <end position="909"/>
    </location>
</feature>
<evidence type="ECO:0000313" key="10">
    <source>
        <dbReference type="Proteomes" id="UP000019118"/>
    </source>
</evidence>
<dbReference type="Gene3D" id="1.20.5.1700">
    <property type="match status" value="1"/>
</dbReference>
<dbReference type="InterPro" id="IPR007707">
    <property type="entry name" value="TACC_C"/>
</dbReference>
<dbReference type="KEGG" id="dpa:109542148"/>
<feature type="region of interest" description="Disordered" evidence="7">
    <location>
        <begin position="724"/>
        <end position="800"/>
    </location>
</feature>
<keyword evidence="3" id="KW-0963">Cytoplasm</keyword>
<feature type="compositionally biased region" description="Polar residues" evidence="7">
    <location>
        <begin position="46"/>
        <end position="56"/>
    </location>
</feature>
<dbReference type="GO" id="GO:0005856">
    <property type="term" value="C:cytoskeleton"/>
    <property type="evidence" value="ECO:0007669"/>
    <property type="project" value="UniProtKB-SubCell"/>
</dbReference>
<feature type="compositionally biased region" description="Basic and acidic residues" evidence="7">
    <location>
        <begin position="396"/>
        <end position="412"/>
    </location>
</feature>
<feature type="region of interest" description="Disordered" evidence="7">
    <location>
        <begin position="98"/>
        <end position="123"/>
    </location>
</feature>
<feature type="compositionally biased region" description="Basic and acidic residues" evidence="7">
    <location>
        <begin position="14"/>
        <end position="24"/>
    </location>
</feature>
<organism evidence="9 10">
    <name type="scientific">Dendroctonus ponderosae</name>
    <name type="common">Mountain pine beetle</name>
    <dbReference type="NCBI Taxonomy" id="77166"/>
    <lineage>
        <taxon>Eukaryota</taxon>
        <taxon>Metazoa</taxon>
        <taxon>Ecdysozoa</taxon>
        <taxon>Arthropoda</taxon>
        <taxon>Hexapoda</taxon>
        <taxon>Insecta</taxon>
        <taxon>Pterygota</taxon>
        <taxon>Neoptera</taxon>
        <taxon>Endopterygota</taxon>
        <taxon>Coleoptera</taxon>
        <taxon>Polyphaga</taxon>
        <taxon>Cucujiformia</taxon>
        <taxon>Curculionidae</taxon>
        <taxon>Scolytinae</taxon>
        <taxon>Dendroctonus</taxon>
    </lineage>
</organism>
<evidence type="ECO:0000256" key="6">
    <source>
        <dbReference type="SAM" id="Coils"/>
    </source>
</evidence>
<feature type="compositionally biased region" description="Polar residues" evidence="7">
    <location>
        <begin position="98"/>
        <end position="116"/>
    </location>
</feature>
<keyword evidence="4 6" id="KW-0175">Coiled coil</keyword>
<dbReference type="EnsemblMetazoa" id="XM_019917502.1">
    <property type="protein sequence ID" value="XP_019773061.1"/>
    <property type="gene ID" value="LOC109546519"/>
</dbReference>
<sequence>MNFVTSVFKKYINKNEIKQQDNERPANNADQLKPSKKSDAEKHPPVTSNSSTTGQIIDTKPTEEDETFQDAVTGSDSIINTGETRKNEQTFLASTQISCQSSTQPSVNQSFTAKTPQTPPSREKQIIKMQDSETEISQQELKIQQRDSITFNITEADSLNTSMVDSLEAPNADGLLPNHELSDSLEVLEFESSRESSTEPVTFNAEDSNDYVSLSYILDDSIENSSSGNTILESSLNVKRSPLEMSGISLPKRNHSEELTTSKSEGALENLIRTVNETLVLAENAHQTNIEDPKQFNIVENLDELEPKNALENTEENETVHGLEPKENIPIKSDTLLKNDAEQNSVESEIKTAFEDSKTLTKEASESEPKPFTKDIKNRNDSDECPNATNINVDDADMHKSLEGVRVVDPKCLHQPGSWESSTNVEKAKPKEKTPEQEDAVLSLEEKRETVEAETPDQMSKEEQIRIYERQETQELDHIIKKLEETTVTKSAANEENRVSLDRQDTQEFEKLERNFEENHVSFHRQDTQEFENLERKFEGIAKSNSSNTTDDILDILVARSQNSHDKNGKPSDELHRSDKPEIVDLNNQLAEVNKNHEKAKVNIEYQRQDTKEFENFERQYANDVLDQLVSENNEDISANKELTKTSESSHRSDFLLSMIESTNIDTPSEEFNQNKSNEAVAIEEDNLHFSVENCCQIQSIANQNAESIKEGGDENEVEINQEAKSSLNDQIREAKPRAEEREVVEASQNVEQSETETAAKNETIQSSKSGLEAQNKNATTDTEQSAKTEENIAEVNGRDETAYGLKTATYKKSVNRKNAQRKKAAKKHFANSSAPDSNAAQHINGRVGNQNNLEEKLDAELKLPGLESTEDKRNGNKNEALNGNGNSTENKKLVSTQNQSAANNQTKNGIDFEQDSIKPANNKTTLKIEHSSSTINNYKKLLEQYEKRILEQSIELEKLKTELSTNFRHFNNTEMAFSDLFEKYEKAKSVITLYKQNEDILVENIENAEGQLSQLESKCAAMKRQCLEQIRRAQQETEDEKQRYRRDLSNLQAQVKRLEIKAASLEIELSQKTEECQALANLCDEITGRQ</sequence>
<evidence type="ECO:0000256" key="5">
    <source>
        <dbReference type="ARBA" id="ARBA00023212"/>
    </source>
</evidence>
<dbReference type="EnsemblMetazoa" id="XM_019911231.1">
    <property type="protein sequence ID" value="XP_019766790.1"/>
    <property type="gene ID" value="LOC109542148"/>
</dbReference>
<feature type="compositionally biased region" description="Basic residues" evidence="7">
    <location>
        <begin position="814"/>
        <end position="830"/>
    </location>
</feature>
<dbReference type="KEGG" id="dpa:109546519"/>
<keyword evidence="10" id="KW-1185">Reference proteome</keyword>
<comment type="subcellular location">
    <subcellularLocation>
        <location evidence="1">Cytoplasm</location>
        <location evidence="1">Cytoskeleton</location>
    </subcellularLocation>
</comment>
<reference evidence="10" key="1">
    <citation type="journal article" date="2013" name="Genome Biol.">
        <title>Draft genome of the mountain pine beetle, Dendroctonus ponderosae Hopkins, a major forest pest.</title>
        <authorList>
            <person name="Keeling C.I."/>
            <person name="Yuen M.M."/>
            <person name="Liao N.Y."/>
            <person name="Docking T.R."/>
            <person name="Chan S.K."/>
            <person name="Taylor G.A."/>
            <person name="Palmquist D.L."/>
            <person name="Jackman S.D."/>
            <person name="Nguyen A."/>
            <person name="Li M."/>
            <person name="Henderson H."/>
            <person name="Janes J.K."/>
            <person name="Zhao Y."/>
            <person name="Pandoh P."/>
            <person name="Moore R."/>
            <person name="Sperling F.A."/>
            <person name="Huber D.P."/>
            <person name="Birol I."/>
            <person name="Jones S.J."/>
            <person name="Bohlmann J."/>
        </authorList>
    </citation>
    <scope>NUCLEOTIDE SEQUENCE</scope>
</reference>
<evidence type="ECO:0000259" key="8">
    <source>
        <dbReference type="Pfam" id="PF05010"/>
    </source>
</evidence>
<accession>A0AAR5Q0M0</accession>
<feature type="compositionally biased region" description="Polar residues" evidence="7">
    <location>
        <begin position="831"/>
        <end position="851"/>
    </location>
</feature>
<proteinExistence type="inferred from homology"/>
<dbReference type="Pfam" id="PF05010">
    <property type="entry name" value="TACC_C"/>
    <property type="match status" value="1"/>
</dbReference>
<feature type="region of interest" description="Disordered" evidence="7">
    <location>
        <begin position="561"/>
        <end position="580"/>
    </location>
</feature>
<evidence type="ECO:0000256" key="1">
    <source>
        <dbReference type="ARBA" id="ARBA00004245"/>
    </source>
</evidence>
<comment type="similarity">
    <text evidence="2">Belongs to the TACC family.</text>
</comment>
<evidence type="ECO:0000256" key="2">
    <source>
        <dbReference type="ARBA" id="ARBA00009423"/>
    </source>
</evidence>
<feature type="compositionally biased region" description="Basic and acidic residues" evidence="7">
    <location>
        <begin position="426"/>
        <end position="436"/>
    </location>
</feature>
<keyword evidence="5" id="KW-0206">Cytoskeleton</keyword>
<evidence type="ECO:0000256" key="7">
    <source>
        <dbReference type="SAM" id="MobiDB-lite"/>
    </source>
</evidence>
<feature type="compositionally biased region" description="Basic and acidic residues" evidence="7">
    <location>
        <begin position="356"/>
        <end position="382"/>
    </location>
</feature>
<feature type="domain" description="Transforming acidic coiled-coil-containing protein C-terminal" evidence="8">
    <location>
        <begin position="903"/>
        <end position="1087"/>
    </location>
</feature>
<reference evidence="9" key="2">
    <citation type="submission" date="2024-08" db="UniProtKB">
        <authorList>
            <consortium name="EnsemblMetazoa"/>
        </authorList>
    </citation>
    <scope>IDENTIFICATION</scope>
</reference>
<feature type="coiled-coil region" evidence="6">
    <location>
        <begin position="999"/>
        <end position="1083"/>
    </location>
</feature>